<evidence type="ECO:0000313" key="1">
    <source>
        <dbReference type="EMBL" id="VDD77546.1"/>
    </source>
</evidence>
<proteinExistence type="predicted"/>
<organism evidence="1 2">
    <name type="scientific">Mesocestoides corti</name>
    <name type="common">Flatworm</name>
    <dbReference type="NCBI Taxonomy" id="53468"/>
    <lineage>
        <taxon>Eukaryota</taxon>
        <taxon>Metazoa</taxon>
        <taxon>Spiralia</taxon>
        <taxon>Lophotrochozoa</taxon>
        <taxon>Platyhelminthes</taxon>
        <taxon>Cestoda</taxon>
        <taxon>Eucestoda</taxon>
        <taxon>Cyclophyllidea</taxon>
        <taxon>Mesocestoididae</taxon>
        <taxon>Mesocestoides</taxon>
    </lineage>
</organism>
<evidence type="ECO:0000313" key="2">
    <source>
        <dbReference type="Proteomes" id="UP000267029"/>
    </source>
</evidence>
<name>A0A0R3U9F0_MESCO</name>
<keyword evidence="2" id="KW-1185">Reference proteome</keyword>
<sequence>MLPNASSYRKFRGLSEEAHLPYPPPVPYTESRRLDRRSILFKPHFHIIYTPQVMRVSGQNLYFYAPSVIYQHPLRYIPLSTSDGAGGYSMLPPC</sequence>
<accession>A0A0R3U9F0</accession>
<reference evidence="1 2" key="1">
    <citation type="submission" date="2018-10" db="EMBL/GenBank/DDBJ databases">
        <authorList>
            <consortium name="Pathogen Informatics"/>
        </authorList>
    </citation>
    <scope>NUCLEOTIDE SEQUENCE [LARGE SCALE GENOMIC DNA]</scope>
</reference>
<dbReference type="AlphaFoldDB" id="A0A0R3U9F0"/>
<protein>
    <submittedName>
        <fullName evidence="1">Uncharacterized protein</fullName>
    </submittedName>
</protein>
<dbReference type="EMBL" id="UXSR01000844">
    <property type="protein sequence ID" value="VDD77546.1"/>
    <property type="molecule type" value="Genomic_DNA"/>
</dbReference>
<gene>
    <name evidence="1" type="ORF">MCOS_LOCUS3549</name>
</gene>
<dbReference type="Proteomes" id="UP000267029">
    <property type="component" value="Unassembled WGS sequence"/>
</dbReference>